<sequence length="96" mass="11905">MTCSWMEIYIADTPIKCDLMEKHMRRRRHFWIFSISPAQRCVMKLKTVHHTLHLRPIRQRRMVQLQGQRMKKQRRQWRRVQSDFTDDQAAFAWTHP</sequence>
<evidence type="ECO:0000313" key="2">
    <source>
        <dbReference type="Proteomes" id="UP000271162"/>
    </source>
</evidence>
<proteinExistence type="predicted"/>
<dbReference type="Proteomes" id="UP000271162">
    <property type="component" value="Unassembled WGS sequence"/>
</dbReference>
<reference evidence="1 2" key="2">
    <citation type="submission" date="2018-11" db="EMBL/GenBank/DDBJ databases">
        <authorList>
            <consortium name="Pathogen Informatics"/>
        </authorList>
    </citation>
    <scope>NUCLEOTIDE SEQUENCE [LARGE SCALE GENOMIC DNA]</scope>
</reference>
<accession>A0A0N4Y1B0</accession>
<organism evidence="3">
    <name type="scientific">Nippostrongylus brasiliensis</name>
    <name type="common">Rat hookworm</name>
    <dbReference type="NCBI Taxonomy" id="27835"/>
    <lineage>
        <taxon>Eukaryota</taxon>
        <taxon>Metazoa</taxon>
        <taxon>Ecdysozoa</taxon>
        <taxon>Nematoda</taxon>
        <taxon>Chromadorea</taxon>
        <taxon>Rhabditida</taxon>
        <taxon>Rhabditina</taxon>
        <taxon>Rhabditomorpha</taxon>
        <taxon>Strongyloidea</taxon>
        <taxon>Heligmosomidae</taxon>
        <taxon>Nippostrongylus</taxon>
    </lineage>
</organism>
<reference evidence="3" key="1">
    <citation type="submission" date="2017-02" db="UniProtKB">
        <authorList>
            <consortium name="WormBaseParasite"/>
        </authorList>
    </citation>
    <scope>IDENTIFICATION</scope>
</reference>
<evidence type="ECO:0000313" key="1">
    <source>
        <dbReference type="EMBL" id="VDL72980.1"/>
    </source>
</evidence>
<protein>
    <submittedName>
        <fullName evidence="1 3">Uncharacterized protein</fullName>
    </submittedName>
</protein>
<gene>
    <name evidence="1" type="ORF">NBR_LOCUS9391</name>
</gene>
<dbReference type="EMBL" id="UYSL01020135">
    <property type="protein sequence ID" value="VDL72980.1"/>
    <property type="molecule type" value="Genomic_DNA"/>
</dbReference>
<name>A0A0N4Y1B0_NIPBR</name>
<keyword evidence="2" id="KW-1185">Reference proteome</keyword>
<evidence type="ECO:0000313" key="3">
    <source>
        <dbReference type="WBParaSite" id="NBR_0000939001-mRNA-1"/>
    </source>
</evidence>
<dbReference type="AlphaFoldDB" id="A0A0N4Y1B0"/>
<dbReference type="WBParaSite" id="NBR_0000939001-mRNA-1">
    <property type="protein sequence ID" value="NBR_0000939001-mRNA-1"/>
    <property type="gene ID" value="NBR_0000939001"/>
</dbReference>